<evidence type="ECO:0000259" key="1">
    <source>
        <dbReference type="PROSITE" id="PS50206"/>
    </source>
</evidence>
<gene>
    <name evidence="2" type="ORF">DWE98_22000</name>
</gene>
<reference evidence="3" key="1">
    <citation type="submission" date="2018-07" db="EMBL/GenBank/DDBJ databases">
        <authorList>
            <person name="Safronova V.I."/>
            <person name="Chirak E.R."/>
            <person name="Sazanova A.L."/>
        </authorList>
    </citation>
    <scope>NUCLEOTIDE SEQUENCE [LARGE SCALE GENOMIC DNA]</scope>
    <source>
        <strain evidence="3">RCAM04685</strain>
    </source>
</reference>
<name>A0A370L0S9_9HYPH</name>
<accession>A0A370L0S9</accession>
<dbReference type="InterPro" id="IPR001763">
    <property type="entry name" value="Rhodanese-like_dom"/>
</dbReference>
<organism evidence="2 3">
    <name type="scientific">Bosea caraganae</name>
    <dbReference type="NCBI Taxonomy" id="2763117"/>
    <lineage>
        <taxon>Bacteria</taxon>
        <taxon>Pseudomonadati</taxon>
        <taxon>Pseudomonadota</taxon>
        <taxon>Alphaproteobacteria</taxon>
        <taxon>Hyphomicrobiales</taxon>
        <taxon>Boseaceae</taxon>
        <taxon>Bosea</taxon>
    </lineage>
</organism>
<dbReference type="PROSITE" id="PS50206">
    <property type="entry name" value="RHODANESE_3"/>
    <property type="match status" value="1"/>
</dbReference>
<feature type="domain" description="Rhodanese" evidence="1">
    <location>
        <begin position="14"/>
        <end position="111"/>
    </location>
</feature>
<dbReference type="EMBL" id="QQTP01000014">
    <property type="protein sequence ID" value="RDJ21006.1"/>
    <property type="molecule type" value="Genomic_DNA"/>
</dbReference>
<dbReference type="Pfam" id="PF00581">
    <property type="entry name" value="Rhodanese"/>
    <property type="match status" value="1"/>
</dbReference>
<dbReference type="Proteomes" id="UP000255207">
    <property type="component" value="Unassembled WGS sequence"/>
</dbReference>
<dbReference type="CDD" id="cd00158">
    <property type="entry name" value="RHOD"/>
    <property type="match status" value="1"/>
</dbReference>
<proteinExistence type="predicted"/>
<dbReference type="SUPFAM" id="SSF52821">
    <property type="entry name" value="Rhodanese/Cell cycle control phosphatase"/>
    <property type="match status" value="1"/>
</dbReference>
<evidence type="ECO:0000313" key="3">
    <source>
        <dbReference type="Proteomes" id="UP000255207"/>
    </source>
</evidence>
<sequence>MPALSAREAYDGVRARKLILVDIRTPEEWTDTGVPKGALRFDAEASGFEVRLAGLRVDYPNKRIILIDRSGGQASSVQQKLAGRGWRDLAIVRAGMLGNGGWLAERLPVEAP</sequence>
<evidence type="ECO:0000313" key="2">
    <source>
        <dbReference type="EMBL" id="RDJ21006.1"/>
    </source>
</evidence>
<dbReference type="InterPro" id="IPR036873">
    <property type="entry name" value="Rhodanese-like_dom_sf"/>
</dbReference>
<keyword evidence="3" id="KW-1185">Reference proteome</keyword>
<dbReference type="AlphaFoldDB" id="A0A370L0S9"/>
<comment type="caution">
    <text evidence="2">The sequence shown here is derived from an EMBL/GenBank/DDBJ whole genome shotgun (WGS) entry which is preliminary data.</text>
</comment>
<protein>
    <submittedName>
        <fullName evidence="2">Rhodanese-like domain-containing protein</fullName>
    </submittedName>
</protein>
<dbReference type="Gene3D" id="3.40.250.10">
    <property type="entry name" value="Rhodanese-like domain"/>
    <property type="match status" value="1"/>
</dbReference>